<proteinExistence type="predicted"/>
<feature type="coiled-coil region" evidence="1">
    <location>
        <begin position="136"/>
        <end position="170"/>
    </location>
</feature>
<protein>
    <submittedName>
        <fullName evidence="2">Uncharacterized protein</fullName>
    </submittedName>
</protein>
<evidence type="ECO:0000313" key="3">
    <source>
        <dbReference type="Proteomes" id="UP000292939"/>
    </source>
</evidence>
<reference evidence="2 3" key="1">
    <citation type="submission" date="2018-07" db="EMBL/GenBank/DDBJ databases">
        <title>Exploring interactions and the metabolic potential of the ultra-small soil bacteria Hylemonella gracilis.</title>
        <authorList>
            <person name="Tyc O."/>
            <person name="Kulkarni P."/>
            <person name="Gawehns F."/>
            <person name="Hundscheid M."/>
            <person name="Zweers H."/>
            <person name="Garbeva P."/>
        </authorList>
    </citation>
    <scope>NUCLEOTIDE SEQUENCE [LARGE SCALE GENOMIC DNA]</scope>
    <source>
        <strain evidence="2 3">NS1</strain>
    </source>
</reference>
<sequence>MPLQVGLTELGTVSNSEYGAYGTRLMRAINISGTGAEDVVGMVSYDLDKWSLSEQLRRLWPFRQDFPDITSPRLIPGPSSIEERVFCKVEVKDKKKVCTELADVSLDDLTKLRDALVASQVQVDEVAQLKIKLAVLQLARAKLVEIEASKDKSQEKAEQQERVLKALHQLYPGEKFSEDLTSVIDGVNKELKDHPLASSLNIIRDVTKKAGVIVTRWVGSAKGSTSAEGAGLASASATSSHHVNGYLILGYPRITTLKLGEDFFRRPPDSDLGIFGKPARRYLTYYQVRARYVLYAEGRASEFSASLQANINQTLEQIKAITQGGRNEEALKNSLNIDVNAVYALVNSSASSGTLDAAQSKTESLDCKFSSAQGWSDCLKNELTRSEGTLPVISVRANLEEFARELE</sequence>
<name>A0A4P6UPU6_9BURK</name>
<dbReference type="AlphaFoldDB" id="A0A4P6UPU6"/>
<evidence type="ECO:0000313" key="2">
    <source>
        <dbReference type="EMBL" id="QBK06165.1"/>
    </source>
</evidence>
<evidence type="ECO:0000256" key="1">
    <source>
        <dbReference type="SAM" id="Coils"/>
    </source>
</evidence>
<gene>
    <name evidence="2" type="ORF">DW355_16885</name>
</gene>
<keyword evidence="1" id="KW-0175">Coiled coil</keyword>
<accession>A0A4P6UPU6</accession>
<dbReference type="KEGG" id="hgr:DW355_16885"/>
<organism evidence="2 3">
    <name type="scientific">Hylemonella gracilis</name>
    <dbReference type="NCBI Taxonomy" id="80880"/>
    <lineage>
        <taxon>Bacteria</taxon>
        <taxon>Pseudomonadati</taxon>
        <taxon>Pseudomonadota</taxon>
        <taxon>Betaproteobacteria</taxon>
        <taxon>Burkholderiales</taxon>
        <taxon>Comamonadaceae</taxon>
        <taxon>Hylemonella</taxon>
    </lineage>
</organism>
<dbReference type="EMBL" id="CP031395">
    <property type="protein sequence ID" value="QBK06165.1"/>
    <property type="molecule type" value="Genomic_DNA"/>
</dbReference>
<dbReference type="Proteomes" id="UP000292939">
    <property type="component" value="Chromosome"/>
</dbReference>